<keyword evidence="5" id="KW-0717">Septation</keyword>
<dbReference type="InterPro" id="IPR036192">
    <property type="entry name" value="Cell_div_ZapA-like_sf"/>
</dbReference>
<comment type="subcellular location">
    <subcellularLocation>
        <location evidence="1">Cytoplasm</location>
    </subcellularLocation>
</comment>
<gene>
    <name evidence="10" type="ORF">P2G67_01820</name>
</gene>
<keyword evidence="11" id="KW-1185">Reference proteome</keyword>
<evidence type="ECO:0000256" key="3">
    <source>
        <dbReference type="ARBA" id="ARBA00022490"/>
    </source>
</evidence>
<comment type="caution">
    <text evidence="10">The sequence shown here is derived from an EMBL/GenBank/DDBJ whole genome shotgun (WGS) entry which is preliminary data.</text>
</comment>
<evidence type="ECO:0000256" key="1">
    <source>
        <dbReference type="ARBA" id="ARBA00004496"/>
    </source>
</evidence>
<evidence type="ECO:0000256" key="6">
    <source>
        <dbReference type="ARBA" id="ARBA00023306"/>
    </source>
</evidence>
<dbReference type="GO" id="GO:0051301">
    <property type="term" value="P:cell division"/>
    <property type="evidence" value="ECO:0007669"/>
    <property type="project" value="UniProtKB-KW"/>
</dbReference>
<protein>
    <recommendedName>
        <fullName evidence="2">Cell division protein ZapA</fullName>
    </recommendedName>
    <alternativeName>
        <fullName evidence="9">Z ring-associated protein ZapA</fullName>
    </alternativeName>
</protein>
<comment type="subunit">
    <text evidence="8">Homodimer. Interacts with FtsZ.</text>
</comment>
<dbReference type="Gene3D" id="3.30.160.880">
    <property type="entry name" value="Cell division protein ZapA protomer, N-terminal domain"/>
    <property type="match status" value="1"/>
</dbReference>
<comment type="function">
    <text evidence="7">Activator of cell division through the inhibition of FtsZ GTPase activity, therefore promoting FtsZ assembly into bundles of protofilaments necessary for the formation of the division Z ring. It is recruited early at mid-cell but it is not essential for cell division.</text>
</comment>
<dbReference type="RefSeq" id="WP_275819431.1">
    <property type="nucleotide sequence ID" value="NZ_JARHUD010000001.1"/>
</dbReference>
<dbReference type="PANTHER" id="PTHR34981">
    <property type="entry name" value="CELL DIVISION PROTEIN ZAPA"/>
    <property type="match status" value="1"/>
</dbReference>
<evidence type="ECO:0000256" key="4">
    <source>
        <dbReference type="ARBA" id="ARBA00022618"/>
    </source>
</evidence>
<dbReference type="PANTHER" id="PTHR34981:SF1">
    <property type="entry name" value="CELL DIVISION PROTEIN ZAPA"/>
    <property type="match status" value="1"/>
</dbReference>
<evidence type="ECO:0000313" key="10">
    <source>
        <dbReference type="EMBL" id="MDF2094710.1"/>
    </source>
</evidence>
<keyword evidence="6" id="KW-0131">Cell cycle</keyword>
<reference evidence="10 11" key="1">
    <citation type="submission" date="2023-03" db="EMBL/GenBank/DDBJ databases">
        <title>Fodinicurvata sp. CAU 1616 isolated from sea sendiment.</title>
        <authorList>
            <person name="Kim W."/>
        </authorList>
    </citation>
    <scope>NUCLEOTIDE SEQUENCE [LARGE SCALE GENOMIC DNA]</scope>
    <source>
        <strain evidence="10 11">CAU 1616</strain>
    </source>
</reference>
<keyword evidence="3" id="KW-0963">Cytoplasm</keyword>
<dbReference type="Pfam" id="PF05164">
    <property type="entry name" value="ZapA"/>
    <property type="match status" value="1"/>
</dbReference>
<keyword evidence="4 10" id="KW-0132">Cell division</keyword>
<evidence type="ECO:0000256" key="2">
    <source>
        <dbReference type="ARBA" id="ARBA00015195"/>
    </source>
</evidence>
<accession>A0ABT5YIE9</accession>
<dbReference type="InterPro" id="IPR042233">
    <property type="entry name" value="Cell_div_ZapA_N"/>
</dbReference>
<evidence type="ECO:0000313" key="11">
    <source>
        <dbReference type="Proteomes" id="UP001215503"/>
    </source>
</evidence>
<proteinExistence type="predicted"/>
<dbReference type="EMBL" id="JARHUD010000001">
    <property type="protein sequence ID" value="MDF2094710.1"/>
    <property type="molecule type" value="Genomic_DNA"/>
</dbReference>
<sequence length="99" mass="10570">MARVNLSVNGRSYEVACADGQEEQLERLGADLDRRIHELVSRLGQVGEARLLLLGALLIANEAEALRNGASGTEDGGTLELLQSAAQRVDTLAARLEEA</sequence>
<evidence type="ECO:0000256" key="7">
    <source>
        <dbReference type="ARBA" id="ARBA00024910"/>
    </source>
</evidence>
<name>A0ABT5YIE9_9PROT</name>
<evidence type="ECO:0000256" key="9">
    <source>
        <dbReference type="ARBA" id="ARBA00033158"/>
    </source>
</evidence>
<evidence type="ECO:0000256" key="8">
    <source>
        <dbReference type="ARBA" id="ARBA00026068"/>
    </source>
</evidence>
<evidence type="ECO:0000256" key="5">
    <source>
        <dbReference type="ARBA" id="ARBA00023210"/>
    </source>
</evidence>
<dbReference type="Proteomes" id="UP001215503">
    <property type="component" value="Unassembled WGS sequence"/>
</dbReference>
<dbReference type="InterPro" id="IPR007838">
    <property type="entry name" value="Cell_div_ZapA-like"/>
</dbReference>
<organism evidence="10 11">
    <name type="scientific">Aquibaculum arenosum</name>
    <dbReference type="NCBI Taxonomy" id="3032591"/>
    <lineage>
        <taxon>Bacteria</taxon>
        <taxon>Pseudomonadati</taxon>
        <taxon>Pseudomonadota</taxon>
        <taxon>Alphaproteobacteria</taxon>
        <taxon>Rhodospirillales</taxon>
        <taxon>Rhodovibrionaceae</taxon>
        <taxon>Aquibaculum</taxon>
    </lineage>
</organism>
<dbReference type="SUPFAM" id="SSF102829">
    <property type="entry name" value="Cell division protein ZapA-like"/>
    <property type="match status" value="1"/>
</dbReference>